<proteinExistence type="predicted"/>
<evidence type="ECO:0000313" key="3">
    <source>
        <dbReference type="EMBL" id="MDT8998686.1"/>
    </source>
</evidence>
<organism evidence="3 4">
    <name type="scientific">Roseateles aquae</name>
    <dbReference type="NCBI Taxonomy" id="3077235"/>
    <lineage>
        <taxon>Bacteria</taxon>
        <taxon>Pseudomonadati</taxon>
        <taxon>Pseudomonadota</taxon>
        <taxon>Betaproteobacteria</taxon>
        <taxon>Burkholderiales</taxon>
        <taxon>Sphaerotilaceae</taxon>
        <taxon>Roseateles</taxon>
    </lineage>
</organism>
<dbReference type="RefSeq" id="WP_315649159.1">
    <property type="nucleotide sequence ID" value="NZ_JAVXZY010000001.1"/>
</dbReference>
<keyword evidence="4" id="KW-1185">Reference proteome</keyword>
<dbReference type="Proteomes" id="UP001246372">
    <property type="component" value="Unassembled WGS sequence"/>
</dbReference>
<protein>
    <recommendedName>
        <fullName evidence="5">AP2 domain-containing protein</fullName>
    </recommendedName>
</protein>
<name>A0ABU3P7Y4_9BURK</name>
<feature type="coiled-coil region" evidence="1">
    <location>
        <begin position="133"/>
        <end position="167"/>
    </location>
</feature>
<evidence type="ECO:0000256" key="2">
    <source>
        <dbReference type="SAM" id="MobiDB-lite"/>
    </source>
</evidence>
<sequence length="174" mass="19781">MKLRDVEIYTGQRYEVPQGIQRIDSRSTHGWQLRYGGTKFYSDSKFSADPGEALKAATKELAKRIAKLPAPTRLKPGPNGNKTSELPVGISGPIVRQRRANVRDCSFTVLLPRFGEAPRRRSVYIASESTYTVERYYQALEKAVELRQEAEEAYRRAATRAKRAEMKTWLAEQA</sequence>
<dbReference type="EMBL" id="JAVXZY010000001">
    <property type="protein sequence ID" value="MDT8998686.1"/>
    <property type="molecule type" value="Genomic_DNA"/>
</dbReference>
<feature type="region of interest" description="Disordered" evidence="2">
    <location>
        <begin position="70"/>
        <end position="89"/>
    </location>
</feature>
<reference evidence="3" key="1">
    <citation type="submission" date="2023-09" db="EMBL/GenBank/DDBJ databases">
        <title>Paucibacter sp. APW11 Genome sequencing and assembly.</title>
        <authorList>
            <person name="Kim I."/>
        </authorList>
    </citation>
    <scope>NUCLEOTIDE SEQUENCE</scope>
    <source>
        <strain evidence="3">APW11</strain>
    </source>
</reference>
<accession>A0ABU3P7Y4</accession>
<evidence type="ECO:0000256" key="1">
    <source>
        <dbReference type="SAM" id="Coils"/>
    </source>
</evidence>
<evidence type="ECO:0008006" key="5">
    <source>
        <dbReference type="Google" id="ProtNLM"/>
    </source>
</evidence>
<keyword evidence="1" id="KW-0175">Coiled coil</keyword>
<comment type="caution">
    <text evidence="3">The sequence shown here is derived from an EMBL/GenBank/DDBJ whole genome shotgun (WGS) entry which is preliminary data.</text>
</comment>
<gene>
    <name evidence="3" type="ORF">RQP53_05315</name>
</gene>
<evidence type="ECO:0000313" key="4">
    <source>
        <dbReference type="Proteomes" id="UP001246372"/>
    </source>
</evidence>